<accession>A0A833Z511</accession>
<organism evidence="2 3">
    <name type="scientific">Phyllostomus discolor</name>
    <name type="common">pale spear-nosed bat</name>
    <dbReference type="NCBI Taxonomy" id="89673"/>
    <lineage>
        <taxon>Eukaryota</taxon>
        <taxon>Metazoa</taxon>
        <taxon>Chordata</taxon>
        <taxon>Craniata</taxon>
        <taxon>Vertebrata</taxon>
        <taxon>Euteleostomi</taxon>
        <taxon>Mammalia</taxon>
        <taxon>Eutheria</taxon>
        <taxon>Laurasiatheria</taxon>
        <taxon>Chiroptera</taxon>
        <taxon>Yangochiroptera</taxon>
        <taxon>Phyllostomidae</taxon>
        <taxon>Phyllostominae</taxon>
        <taxon>Phyllostomus</taxon>
    </lineage>
</organism>
<comment type="caution">
    <text evidence="2">The sequence shown here is derived from an EMBL/GenBank/DDBJ whole genome shotgun (WGS) entry which is preliminary data.</text>
</comment>
<feature type="region of interest" description="Disordered" evidence="1">
    <location>
        <begin position="132"/>
        <end position="151"/>
    </location>
</feature>
<evidence type="ECO:0000313" key="2">
    <source>
        <dbReference type="EMBL" id="KAF6086264.1"/>
    </source>
</evidence>
<proteinExistence type="predicted"/>
<reference evidence="2 3" key="1">
    <citation type="journal article" date="2020" name="Nature">
        <title>Six reference-quality genomes reveal evolution of bat adaptations.</title>
        <authorList>
            <person name="Jebb D."/>
            <person name="Huang Z."/>
            <person name="Pippel M."/>
            <person name="Hughes G.M."/>
            <person name="Lavrichenko K."/>
            <person name="Devanna P."/>
            <person name="Winkler S."/>
            <person name="Jermiin L.S."/>
            <person name="Skirmuntt E.C."/>
            <person name="Katzourakis A."/>
            <person name="Burkitt-Gray L."/>
            <person name="Ray D.A."/>
            <person name="Sullivan K.A.M."/>
            <person name="Roscito J.G."/>
            <person name="Kirilenko B.M."/>
            <person name="Davalos L.M."/>
            <person name="Corthals A.P."/>
            <person name="Power M.L."/>
            <person name="Jones G."/>
            <person name="Ransome R.D."/>
            <person name="Dechmann D.K.N."/>
            <person name="Locatelli A.G."/>
            <person name="Puechmaille S.J."/>
            <person name="Fedrigo O."/>
            <person name="Jarvis E.D."/>
            <person name="Hiller M."/>
            <person name="Vernes S.C."/>
            <person name="Myers E.W."/>
            <person name="Teeling E.C."/>
        </authorList>
    </citation>
    <scope>NUCLEOTIDE SEQUENCE [LARGE SCALE GENOMIC DNA]</scope>
    <source>
        <strain evidence="2">Bat1K_MPI-CBG_1</strain>
    </source>
</reference>
<gene>
    <name evidence="2" type="ORF">HJG60_008459</name>
</gene>
<evidence type="ECO:0000256" key="1">
    <source>
        <dbReference type="SAM" id="MobiDB-lite"/>
    </source>
</evidence>
<name>A0A833Z511_9CHIR</name>
<sequence length="151" mass="16267">MALSALAYYLGSLGYQGSAVCTVEWVPFLRTAVTKRQGLTIFLPPSLPSFLPSCLPSFLPSSLPPCLPSFLPQFLLHLFSSCFSFLLSPHSLSACTRSRCELRAGSAGMMSKVGLIWDVPVASTDKAFTEEGNSGLALEREGKGREGSRNM</sequence>
<dbReference type="EMBL" id="JABVXQ010000011">
    <property type="protein sequence ID" value="KAF6086264.1"/>
    <property type="molecule type" value="Genomic_DNA"/>
</dbReference>
<evidence type="ECO:0000313" key="3">
    <source>
        <dbReference type="Proteomes" id="UP000664940"/>
    </source>
</evidence>
<feature type="compositionally biased region" description="Basic and acidic residues" evidence="1">
    <location>
        <begin position="138"/>
        <end position="151"/>
    </location>
</feature>
<dbReference type="Proteomes" id="UP000664940">
    <property type="component" value="Unassembled WGS sequence"/>
</dbReference>
<dbReference type="AlphaFoldDB" id="A0A833Z511"/>
<protein>
    <submittedName>
        <fullName evidence="2">Uncharacterized protein</fullName>
    </submittedName>
</protein>